<evidence type="ECO:0000313" key="1">
    <source>
        <dbReference type="EMBL" id="KAK3061830.1"/>
    </source>
</evidence>
<sequence>MGGLKDSKWARYKPDDHDTDGDTEITGTERSSEELAAVPRHIARLERERWAWQAEEERSQATTSGSGLSRGEGLQCADVTSTADGVTPNSSPSTMFTASGPALRVGGRQEEDRAGERATVELGQDHGGYDRLVKEAGREEVGKDEQRAAKEGYLKGIKKKRASNQVRVFISESERMIPL</sequence>
<protein>
    <submittedName>
        <fullName evidence="1">Uncharacterized protein</fullName>
    </submittedName>
</protein>
<evidence type="ECO:0000313" key="2">
    <source>
        <dbReference type="Proteomes" id="UP001186974"/>
    </source>
</evidence>
<reference evidence="1" key="1">
    <citation type="submission" date="2024-09" db="EMBL/GenBank/DDBJ databases">
        <title>Black Yeasts Isolated from many extreme environments.</title>
        <authorList>
            <person name="Coleine C."/>
            <person name="Stajich J.E."/>
            <person name="Selbmann L."/>
        </authorList>
    </citation>
    <scope>NUCLEOTIDE SEQUENCE</scope>
    <source>
        <strain evidence="1">CCFEE 5737</strain>
    </source>
</reference>
<dbReference type="Proteomes" id="UP001186974">
    <property type="component" value="Unassembled WGS sequence"/>
</dbReference>
<accession>A0ACC3D513</accession>
<keyword evidence="2" id="KW-1185">Reference proteome</keyword>
<organism evidence="1 2">
    <name type="scientific">Coniosporium uncinatum</name>
    <dbReference type="NCBI Taxonomy" id="93489"/>
    <lineage>
        <taxon>Eukaryota</taxon>
        <taxon>Fungi</taxon>
        <taxon>Dikarya</taxon>
        <taxon>Ascomycota</taxon>
        <taxon>Pezizomycotina</taxon>
        <taxon>Dothideomycetes</taxon>
        <taxon>Dothideomycetes incertae sedis</taxon>
        <taxon>Coniosporium</taxon>
    </lineage>
</organism>
<proteinExistence type="predicted"/>
<comment type="caution">
    <text evidence="1">The sequence shown here is derived from an EMBL/GenBank/DDBJ whole genome shotgun (WGS) entry which is preliminary data.</text>
</comment>
<name>A0ACC3D513_9PEZI</name>
<gene>
    <name evidence="1" type="ORF">LTS18_005348</name>
</gene>
<dbReference type="EMBL" id="JAWDJW010007603">
    <property type="protein sequence ID" value="KAK3061830.1"/>
    <property type="molecule type" value="Genomic_DNA"/>
</dbReference>